<dbReference type="Proteomes" id="UP000269221">
    <property type="component" value="Unassembled WGS sequence"/>
</dbReference>
<proteinExistence type="predicted"/>
<comment type="caution">
    <text evidence="1">The sequence shown here is derived from an EMBL/GenBank/DDBJ whole genome shotgun (WGS) entry which is preliminary data.</text>
</comment>
<evidence type="ECO:0000313" key="2">
    <source>
        <dbReference type="Proteomes" id="UP000269221"/>
    </source>
</evidence>
<organism evidence="1 2">
    <name type="scientific">Hirundo rustica rustica</name>
    <dbReference type="NCBI Taxonomy" id="333673"/>
    <lineage>
        <taxon>Eukaryota</taxon>
        <taxon>Metazoa</taxon>
        <taxon>Chordata</taxon>
        <taxon>Craniata</taxon>
        <taxon>Vertebrata</taxon>
        <taxon>Euteleostomi</taxon>
        <taxon>Archelosauria</taxon>
        <taxon>Archosauria</taxon>
        <taxon>Dinosauria</taxon>
        <taxon>Saurischia</taxon>
        <taxon>Theropoda</taxon>
        <taxon>Coelurosauria</taxon>
        <taxon>Aves</taxon>
        <taxon>Neognathae</taxon>
        <taxon>Neoaves</taxon>
        <taxon>Telluraves</taxon>
        <taxon>Australaves</taxon>
        <taxon>Passeriformes</taxon>
        <taxon>Sylvioidea</taxon>
        <taxon>Hirundinidae</taxon>
        <taxon>Hirundo</taxon>
    </lineage>
</organism>
<dbReference type="EMBL" id="QRBI01000105">
    <property type="protein sequence ID" value="RMC14133.1"/>
    <property type="molecule type" value="Genomic_DNA"/>
</dbReference>
<reference evidence="1 2" key="1">
    <citation type="submission" date="2018-07" db="EMBL/GenBank/DDBJ databases">
        <title>A high quality draft genome assembly of the barn swallow (H. rustica rustica).</title>
        <authorList>
            <person name="Formenti G."/>
            <person name="Chiara M."/>
            <person name="Poveda L."/>
            <person name="Francoijs K.-J."/>
            <person name="Bonisoli-Alquati A."/>
            <person name="Canova L."/>
            <person name="Gianfranceschi L."/>
            <person name="Horner D.S."/>
            <person name="Saino N."/>
        </authorList>
    </citation>
    <scope>NUCLEOTIDE SEQUENCE [LARGE SCALE GENOMIC DNA]</scope>
    <source>
        <strain evidence="1">Chelidonia</strain>
        <tissue evidence="1">Blood</tissue>
    </source>
</reference>
<keyword evidence="2" id="KW-1185">Reference proteome</keyword>
<accession>A0A3M0KM68</accession>
<evidence type="ECO:0000313" key="1">
    <source>
        <dbReference type="EMBL" id="RMC14133.1"/>
    </source>
</evidence>
<protein>
    <submittedName>
        <fullName evidence="1">Uncharacterized protein</fullName>
    </submittedName>
</protein>
<dbReference type="AlphaFoldDB" id="A0A3M0KM68"/>
<gene>
    <name evidence="1" type="ORF">DUI87_09222</name>
</gene>
<sequence>MSGTAPMQGQHIAPGFAEPHEVPMGPLPKHVQVTLNGIPFFYCVTCTAQLCVIVKFTEGTWISLSVSLVKALKSINPKTEPSGTPLVTSLHLDIEPFTTTLCQSSQFLTYHIVHVSNPCLSNLDRRMSSSSSTMKNIYEFLVSS</sequence>
<name>A0A3M0KM68_HIRRU</name>